<dbReference type="Proteomes" id="UP000003452">
    <property type="component" value="Unassembled WGS sequence"/>
</dbReference>
<protein>
    <submittedName>
        <fullName evidence="1">Uncharacterized protein</fullName>
    </submittedName>
</protein>
<reference evidence="1 2" key="2">
    <citation type="submission" date="2008-08" db="EMBL/GenBank/DDBJ databases">
        <authorList>
            <person name="Fulton L."/>
            <person name="Clifton S."/>
            <person name="Fulton B."/>
            <person name="Xu J."/>
            <person name="Minx P."/>
            <person name="Pepin K.H."/>
            <person name="Johnson M."/>
            <person name="Thiruvilangam P."/>
            <person name="Bhonagiri V."/>
            <person name="Nash W.E."/>
            <person name="Mardis E.R."/>
            <person name="Wilson R.K."/>
        </authorList>
    </citation>
    <scope>NUCLEOTIDE SEQUENCE [LARGE SCALE GENOMIC DNA]</scope>
    <source>
        <strain evidence="2">DSM 17135 / JCM 12973 / M2</strain>
    </source>
</reference>
<dbReference type="EMBL" id="ABQC02000019">
    <property type="protein sequence ID" value="EDY95480.1"/>
    <property type="molecule type" value="Genomic_DNA"/>
</dbReference>
<name>B5CYE9_PHOPM</name>
<dbReference type="HOGENOM" id="CLU_3285142_0_0_10"/>
<comment type="caution">
    <text evidence="1">The sequence shown here is derived from an EMBL/GenBank/DDBJ whole genome shotgun (WGS) entry which is preliminary data.</text>
</comment>
<sequence>MKKFSQIQHFIIKPLIITPFLKMLYLPEMKVQIQFIWIFF</sequence>
<evidence type="ECO:0000313" key="1">
    <source>
        <dbReference type="EMBL" id="EDY95480.1"/>
    </source>
</evidence>
<accession>B5CYE9</accession>
<dbReference type="AlphaFoldDB" id="B5CYE9"/>
<proteinExistence type="predicted"/>
<gene>
    <name evidence="1" type="ORF">BACPLE_01746</name>
</gene>
<evidence type="ECO:0000313" key="2">
    <source>
        <dbReference type="Proteomes" id="UP000003452"/>
    </source>
</evidence>
<organism evidence="1 2">
    <name type="scientific">Phocaeicola plebeius (strain DSM 17135 / JCM 12973 / CCUG 54634 / M2)</name>
    <name type="common">Bacteroides plebeius</name>
    <dbReference type="NCBI Taxonomy" id="484018"/>
    <lineage>
        <taxon>Bacteria</taxon>
        <taxon>Pseudomonadati</taxon>
        <taxon>Bacteroidota</taxon>
        <taxon>Bacteroidia</taxon>
        <taxon>Bacteroidales</taxon>
        <taxon>Bacteroidaceae</taxon>
        <taxon>Phocaeicola</taxon>
    </lineage>
</organism>
<reference evidence="1 2" key="1">
    <citation type="submission" date="2008-08" db="EMBL/GenBank/DDBJ databases">
        <title>Draft genome sequence of Bacteroides plebeius (DSM 17135).</title>
        <authorList>
            <person name="Sudarsanam P."/>
            <person name="Ley R."/>
            <person name="Guruge J."/>
            <person name="Turnbaugh P.J."/>
            <person name="Mahowald M."/>
            <person name="Liep D."/>
            <person name="Gordon J."/>
        </authorList>
    </citation>
    <scope>NUCLEOTIDE SEQUENCE [LARGE SCALE GENOMIC DNA]</scope>
    <source>
        <strain evidence="2">DSM 17135 / JCM 12973 / M2</strain>
    </source>
</reference>